<keyword evidence="2" id="KW-1185">Reference proteome</keyword>
<dbReference type="AlphaFoldDB" id="A0A2I0JGN7"/>
<evidence type="ECO:0000313" key="2">
    <source>
        <dbReference type="Proteomes" id="UP000233551"/>
    </source>
</evidence>
<dbReference type="Proteomes" id="UP000233551">
    <property type="component" value="Unassembled WGS sequence"/>
</dbReference>
<reference evidence="1 2" key="1">
    <citation type="submission" date="2017-11" db="EMBL/GenBank/DDBJ databases">
        <title>De-novo sequencing of pomegranate (Punica granatum L.) genome.</title>
        <authorList>
            <person name="Akparov Z."/>
            <person name="Amiraslanov A."/>
            <person name="Hajiyeva S."/>
            <person name="Abbasov M."/>
            <person name="Kaur K."/>
            <person name="Hamwieh A."/>
            <person name="Solovyev V."/>
            <person name="Salamov A."/>
            <person name="Braich B."/>
            <person name="Kosarev P."/>
            <person name="Mahmoud A."/>
            <person name="Hajiyev E."/>
            <person name="Babayeva S."/>
            <person name="Izzatullayeva V."/>
            <person name="Mammadov A."/>
            <person name="Mammadov A."/>
            <person name="Sharifova S."/>
            <person name="Ojaghi J."/>
            <person name="Eynullazada K."/>
            <person name="Bayramov B."/>
            <person name="Abdulazimova A."/>
            <person name="Shahmuradov I."/>
        </authorList>
    </citation>
    <scope>NUCLEOTIDE SEQUENCE [LARGE SCALE GENOMIC DNA]</scope>
    <source>
        <strain evidence="2">cv. AG2017</strain>
        <tissue evidence="1">Leaf</tissue>
    </source>
</reference>
<accession>A0A2I0JGN7</accession>
<protein>
    <submittedName>
        <fullName evidence="1">Uncharacterized protein</fullName>
    </submittedName>
</protein>
<gene>
    <name evidence="1" type="ORF">CRG98_024182</name>
</gene>
<dbReference type="EMBL" id="PGOL01001703">
    <property type="protein sequence ID" value="PKI55409.1"/>
    <property type="molecule type" value="Genomic_DNA"/>
</dbReference>
<comment type="caution">
    <text evidence="1">The sequence shown here is derived from an EMBL/GenBank/DDBJ whole genome shotgun (WGS) entry which is preliminary data.</text>
</comment>
<sequence length="105" mass="11639">MNTSEKKSPLPVYDPEVEGRQRGLKDLRVGSDWTDGRQKTRLTLKTATLLGVKWRLEARPHSALGLHGLDVGGDIGPHDRCFGALDPVLIVSYGFGLEPQQINKY</sequence>
<name>A0A2I0JGN7_PUNGR</name>
<proteinExistence type="predicted"/>
<organism evidence="1 2">
    <name type="scientific">Punica granatum</name>
    <name type="common">Pomegranate</name>
    <dbReference type="NCBI Taxonomy" id="22663"/>
    <lineage>
        <taxon>Eukaryota</taxon>
        <taxon>Viridiplantae</taxon>
        <taxon>Streptophyta</taxon>
        <taxon>Embryophyta</taxon>
        <taxon>Tracheophyta</taxon>
        <taxon>Spermatophyta</taxon>
        <taxon>Magnoliopsida</taxon>
        <taxon>eudicotyledons</taxon>
        <taxon>Gunneridae</taxon>
        <taxon>Pentapetalae</taxon>
        <taxon>rosids</taxon>
        <taxon>malvids</taxon>
        <taxon>Myrtales</taxon>
        <taxon>Lythraceae</taxon>
        <taxon>Punica</taxon>
    </lineage>
</organism>
<evidence type="ECO:0000313" key="1">
    <source>
        <dbReference type="EMBL" id="PKI55409.1"/>
    </source>
</evidence>